<organism evidence="2 3">
    <name type="scientific">Sinorhizobium numidicum</name>
    <dbReference type="NCBI Taxonomy" id="680248"/>
    <lineage>
        <taxon>Bacteria</taxon>
        <taxon>Pseudomonadati</taxon>
        <taxon>Pseudomonadota</taxon>
        <taxon>Alphaproteobacteria</taxon>
        <taxon>Hyphomicrobiales</taxon>
        <taxon>Rhizobiaceae</taxon>
        <taxon>Sinorhizobium/Ensifer group</taxon>
        <taxon>Sinorhizobium</taxon>
    </lineage>
</organism>
<dbReference type="Gene3D" id="3.90.280.10">
    <property type="entry name" value="PEBP-like"/>
    <property type="match status" value="1"/>
</dbReference>
<dbReference type="Pfam" id="PF01161">
    <property type="entry name" value="PBP"/>
    <property type="match status" value="1"/>
</dbReference>
<reference evidence="2 3" key="1">
    <citation type="submission" date="2023-03" db="EMBL/GenBank/DDBJ databases">
        <authorList>
            <person name="Kaur S."/>
            <person name="Espinosa-Saiz D."/>
            <person name="Velazquez E."/>
            <person name="Menendez E."/>
            <person name="diCenzo G.C."/>
        </authorList>
    </citation>
    <scope>NUCLEOTIDE SEQUENCE [LARGE SCALE GENOMIC DNA]</scope>
    <source>
        <strain evidence="2 3">LMG 27395</strain>
    </source>
</reference>
<gene>
    <name evidence="2" type="ORF">PYH38_001945</name>
</gene>
<keyword evidence="2" id="KW-0649">Protein kinase inhibitor</keyword>
<dbReference type="RefSeq" id="WP_280731215.1">
    <property type="nucleotide sequence ID" value="NZ_CP120367.1"/>
</dbReference>
<accession>A0ABY8CPE5</accession>
<dbReference type="InterPro" id="IPR008914">
    <property type="entry name" value="PEBP"/>
</dbReference>
<dbReference type="Proteomes" id="UP001235547">
    <property type="component" value="Chromosome 2"/>
</dbReference>
<sequence length="159" mass="17652">MAFELTSPVFESGGEIPERHTRRGENISPFLQWQDPPAGTQSYVLVMEDADATTIFRHWAVYDIPKDRRQLAEGRSSKARTEDLPHAYNDFGNLHYDGPDLPEGSPLHTYRFRLAALNVPTINIAPGADAATVWEFARHLMLGEAELRGTFGGRDGAAA</sequence>
<protein>
    <submittedName>
        <fullName evidence="2">YbhB/YbcL family Raf kinase inhibitor-like protein</fullName>
    </submittedName>
</protein>
<name>A0ABY8CPE5_9HYPH</name>
<evidence type="ECO:0000313" key="2">
    <source>
        <dbReference type="EMBL" id="WEX80499.1"/>
    </source>
</evidence>
<dbReference type="CDD" id="cd00865">
    <property type="entry name" value="PEBP_bact_arch"/>
    <property type="match status" value="1"/>
</dbReference>
<dbReference type="SUPFAM" id="SSF49777">
    <property type="entry name" value="PEBP-like"/>
    <property type="match status" value="1"/>
</dbReference>
<dbReference type="GO" id="GO:0004860">
    <property type="term" value="F:protein kinase inhibitor activity"/>
    <property type="evidence" value="ECO:0007669"/>
    <property type="project" value="UniProtKB-KW"/>
</dbReference>
<dbReference type="PANTHER" id="PTHR30289:SF1">
    <property type="entry name" value="PEBP (PHOSPHATIDYLETHANOLAMINE-BINDING PROTEIN) FAMILY PROTEIN"/>
    <property type="match status" value="1"/>
</dbReference>
<dbReference type="NCBIfam" id="TIGR00481">
    <property type="entry name" value="YbhB/YbcL family Raf kinase inhibitor-like protein"/>
    <property type="match status" value="1"/>
</dbReference>
<feature type="region of interest" description="Disordered" evidence="1">
    <location>
        <begin position="1"/>
        <end position="21"/>
    </location>
</feature>
<dbReference type="PANTHER" id="PTHR30289">
    <property type="entry name" value="UNCHARACTERIZED PROTEIN YBCL-RELATED"/>
    <property type="match status" value="1"/>
</dbReference>
<evidence type="ECO:0000313" key="3">
    <source>
        <dbReference type="Proteomes" id="UP001235547"/>
    </source>
</evidence>
<proteinExistence type="predicted"/>
<dbReference type="InterPro" id="IPR005247">
    <property type="entry name" value="YbhB_YbcL/LppC-like"/>
</dbReference>
<dbReference type="InterPro" id="IPR036610">
    <property type="entry name" value="PEBP-like_sf"/>
</dbReference>
<evidence type="ECO:0000256" key="1">
    <source>
        <dbReference type="SAM" id="MobiDB-lite"/>
    </source>
</evidence>
<dbReference type="EMBL" id="CP120370">
    <property type="protein sequence ID" value="WEX80499.1"/>
    <property type="molecule type" value="Genomic_DNA"/>
</dbReference>
<keyword evidence="3" id="KW-1185">Reference proteome</keyword>